<protein>
    <recommendedName>
        <fullName evidence="4">Gag protein</fullName>
    </recommendedName>
</protein>
<evidence type="ECO:0000313" key="3">
    <source>
        <dbReference type="Proteomes" id="UP000716291"/>
    </source>
</evidence>
<dbReference type="Proteomes" id="UP000716291">
    <property type="component" value="Unassembled WGS sequence"/>
</dbReference>
<comment type="caution">
    <text evidence="2">The sequence shown here is derived from an EMBL/GenBank/DDBJ whole genome shotgun (WGS) entry which is preliminary data.</text>
</comment>
<organism evidence="2 3">
    <name type="scientific">Rhizopus oryzae</name>
    <name type="common">Mucormycosis agent</name>
    <name type="synonym">Rhizopus arrhizus var. delemar</name>
    <dbReference type="NCBI Taxonomy" id="64495"/>
    <lineage>
        <taxon>Eukaryota</taxon>
        <taxon>Fungi</taxon>
        <taxon>Fungi incertae sedis</taxon>
        <taxon>Mucoromycota</taxon>
        <taxon>Mucoromycotina</taxon>
        <taxon>Mucoromycetes</taxon>
        <taxon>Mucorales</taxon>
        <taxon>Mucorineae</taxon>
        <taxon>Rhizopodaceae</taxon>
        <taxon>Rhizopus</taxon>
    </lineage>
</organism>
<evidence type="ECO:0000256" key="1">
    <source>
        <dbReference type="SAM" id="MobiDB-lite"/>
    </source>
</evidence>
<sequence>MSSNGSEEKVTQLIIKLLCGWSNKVTEEQLKSFEINIDQVNQVIDKVKQFLEDGNPEEALPTFIFETRLDGTQVSPEPHKPFLCVYEFCVALEMFCKSKKMDIEKHWDRLLLKTSAHNADRFMWIHMNLITQPTVRLSWEQVVQRLMLKYDDPRRTQSVKRALQSFYFDPVKNTESIEIANRRFVAYVLETHCDPSEAIGLYVNGMPEICRQLLRLTMSYDKHTGFNYCLKDIVQRSSIFVTAKEDDYVFYSKTARIAASLPMEKVNSKMCEFHILPTHTTADCPDYSILKYPYLDPMAVENEFSKLITQDKDEPVLKHNNTIKTQPSYIPDSLPNEVQVKRESISEREHVDRNNSSYSQPQLNPKPHSKLHQPHHHRPSHPHSSLTAPSLKKRRDCYYCGEPFFWGHNSLCKKFPQSKKLKK</sequence>
<name>A0A9P6XJR8_RHIOR</name>
<gene>
    <name evidence="2" type="ORF">G6F64_000568</name>
</gene>
<evidence type="ECO:0000313" key="2">
    <source>
        <dbReference type="EMBL" id="KAG1315578.1"/>
    </source>
</evidence>
<dbReference type="OrthoDB" id="2239730at2759"/>
<feature type="compositionally biased region" description="Basic residues" evidence="1">
    <location>
        <begin position="367"/>
        <end position="381"/>
    </location>
</feature>
<dbReference type="AlphaFoldDB" id="A0A9P6XJR8"/>
<keyword evidence="3" id="KW-1185">Reference proteome</keyword>
<evidence type="ECO:0008006" key="4">
    <source>
        <dbReference type="Google" id="ProtNLM"/>
    </source>
</evidence>
<feature type="compositionally biased region" description="Polar residues" evidence="1">
    <location>
        <begin position="354"/>
        <end position="363"/>
    </location>
</feature>
<accession>A0A9P6XJR8</accession>
<feature type="compositionally biased region" description="Basic and acidic residues" evidence="1">
    <location>
        <begin position="342"/>
        <end position="353"/>
    </location>
</feature>
<proteinExistence type="predicted"/>
<feature type="region of interest" description="Disordered" evidence="1">
    <location>
        <begin position="342"/>
        <end position="388"/>
    </location>
</feature>
<reference evidence="2" key="1">
    <citation type="journal article" date="2020" name="Microb. Genom.">
        <title>Genetic diversity of clinical and environmental Mucorales isolates obtained from an investigation of mucormycosis cases among solid organ transplant recipients.</title>
        <authorList>
            <person name="Nguyen M.H."/>
            <person name="Kaul D."/>
            <person name="Muto C."/>
            <person name="Cheng S.J."/>
            <person name="Richter R.A."/>
            <person name="Bruno V.M."/>
            <person name="Liu G."/>
            <person name="Beyhan S."/>
            <person name="Sundermann A.J."/>
            <person name="Mounaud S."/>
            <person name="Pasculle A.W."/>
            <person name="Nierman W.C."/>
            <person name="Driscoll E."/>
            <person name="Cumbie R."/>
            <person name="Clancy C.J."/>
            <person name="Dupont C.L."/>
        </authorList>
    </citation>
    <scope>NUCLEOTIDE SEQUENCE</scope>
    <source>
        <strain evidence="2">GL11</strain>
    </source>
</reference>
<dbReference type="EMBL" id="JAANQT010000035">
    <property type="protein sequence ID" value="KAG1315578.1"/>
    <property type="molecule type" value="Genomic_DNA"/>
</dbReference>